<evidence type="ECO:0000313" key="3">
    <source>
        <dbReference type="EMBL" id="SDA41665.1"/>
    </source>
</evidence>
<feature type="region of interest" description="Disordered" evidence="1">
    <location>
        <begin position="66"/>
        <end position="102"/>
    </location>
</feature>
<dbReference type="AlphaFoldDB" id="A0A1G5V9H6"/>
<dbReference type="Proteomes" id="UP000199689">
    <property type="component" value="Unassembled WGS sequence"/>
</dbReference>
<feature type="compositionally biased region" description="Basic and acidic residues" evidence="1">
    <location>
        <begin position="77"/>
        <end position="95"/>
    </location>
</feature>
<evidence type="ECO:0000259" key="2">
    <source>
        <dbReference type="Pfam" id="PF05848"/>
    </source>
</evidence>
<keyword evidence="4" id="KW-1185">Reference proteome</keyword>
<proteinExistence type="predicted"/>
<dbReference type="Pfam" id="PF05848">
    <property type="entry name" value="CtsR"/>
    <property type="match status" value="1"/>
</dbReference>
<dbReference type="InterPro" id="IPR040465">
    <property type="entry name" value="CtsR_N"/>
</dbReference>
<accession>A0A1G5V9H6</accession>
<reference evidence="3 4" key="1">
    <citation type="submission" date="2016-10" db="EMBL/GenBank/DDBJ databases">
        <authorList>
            <person name="de Groot N.N."/>
        </authorList>
    </citation>
    <scope>NUCLEOTIDE SEQUENCE [LARGE SCALE GENOMIC DNA]</scope>
    <source>
        <strain evidence="3 4">DSM 15230</strain>
    </source>
</reference>
<dbReference type="EMBL" id="FMXA01000005">
    <property type="protein sequence ID" value="SDA41665.1"/>
    <property type="molecule type" value="Genomic_DNA"/>
</dbReference>
<evidence type="ECO:0000313" key="4">
    <source>
        <dbReference type="Proteomes" id="UP000199689"/>
    </source>
</evidence>
<dbReference type="InterPro" id="IPR041902">
    <property type="entry name" value="CtsR_N_sf"/>
</dbReference>
<evidence type="ECO:0000256" key="1">
    <source>
        <dbReference type="SAM" id="MobiDB-lite"/>
    </source>
</evidence>
<sequence>MLSDQIEQLILQLMDKQNDGPVTLSRNELADYLGCAPSQVTYVINTRFTPNRDYVVESRRGNGGYIRISLSPKGKTRTKEAESKSRTSSDKRKTEGTSGKETYSSVEKDVLGYFRMIRHCGVISEREFKLITCMLESLFTVCPENRETELMHALVKNVNTILREGDNI</sequence>
<gene>
    <name evidence="3" type="ORF">SAMN02910343_00423</name>
</gene>
<protein>
    <submittedName>
        <fullName evidence="3">Transcriptional regulator CtsR</fullName>
    </submittedName>
</protein>
<dbReference type="GeneID" id="87755469"/>
<name>A0A1G5V9H6_9FIRM</name>
<feature type="domain" description="CtsR N-terminal HTH" evidence="2">
    <location>
        <begin position="2"/>
        <end position="69"/>
    </location>
</feature>
<dbReference type="RefSeq" id="WP_091363346.1">
    <property type="nucleotide sequence ID" value="NZ_FMXA01000005.1"/>
</dbReference>
<dbReference type="OrthoDB" id="1680813at2"/>
<dbReference type="Gene3D" id="3.30.56.130">
    <property type="entry name" value="Transcriptional regulator CtsR, winged HTH domain"/>
    <property type="match status" value="1"/>
</dbReference>
<organism evidence="3 4">
    <name type="scientific">Allisonella histaminiformans</name>
    <dbReference type="NCBI Taxonomy" id="209880"/>
    <lineage>
        <taxon>Bacteria</taxon>
        <taxon>Bacillati</taxon>
        <taxon>Bacillota</taxon>
        <taxon>Negativicutes</taxon>
        <taxon>Veillonellales</taxon>
        <taxon>Veillonellaceae</taxon>
        <taxon>Allisonella</taxon>
    </lineage>
</organism>
<dbReference type="STRING" id="209880.SAMN02910343_00423"/>